<protein>
    <submittedName>
        <fullName evidence="2">Uncharacterized protein</fullName>
    </submittedName>
</protein>
<organism evidence="2 3">
    <name type="scientific">Fusarium culmorum</name>
    <dbReference type="NCBI Taxonomy" id="5516"/>
    <lineage>
        <taxon>Eukaryota</taxon>
        <taxon>Fungi</taxon>
        <taxon>Dikarya</taxon>
        <taxon>Ascomycota</taxon>
        <taxon>Pezizomycotina</taxon>
        <taxon>Sordariomycetes</taxon>
        <taxon>Hypocreomycetidae</taxon>
        <taxon>Hypocreales</taxon>
        <taxon>Nectriaceae</taxon>
        <taxon>Fusarium</taxon>
    </lineage>
</organism>
<proteinExistence type="predicted"/>
<feature type="compositionally biased region" description="Basic and acidic residues" evidence="1">
    <location>
        <begin position="96"/>
        <end position="105"/>
    </location>
</feature>
<reference evidence="2" key="1">
    <citation type="submission" date="2020-11" db="EMBL/GenBank/DDBJ databases">
        <title>The chromosome-scale genome resource for two endophytic Fusarium species: F. culmorum and F. pseudograminearum.</title>
        <authorList>
            <person name="Yuan Z."/>
        </authorList>
    </citation>
    <scope>NUCLEOTIDE SEQUENCE</scope>
    <source>
        <strain evidence="2">Class2-1B</strain>
    </source>
</reference>
<name>A0A7S8D9W7_FUSCU</name>
<evidence type="ECO:0000313" key="3">
    <source>
        <dbReference type="Proteomes" id="UP000663297"/>
    </source>
</evidence>
<feature type="region of interest" description="Disordered" evidence="1">
    <location>
        <begin position="31"/>
        <end position="66"/>
    </location>
</feature>
<accession>A0A7S8D9W7</accession>
<evidence type="ECO:0000256" key="1">
    <source>
        <dbReference type="SAM" id="MobiDB-lite"/>
    </source>
</evidence>
<sequence>MASILFNIPRAFARGPVASLHSSRSIPFMRFLSQRPTPPRVSQQTKSAGGNPPQPDPPQENEQFSGGNCAGALLFFVVFWMSNKAKYRVPRSEFAKDFDIPHTEETPTLSQLPRYRT</sequence>
<evidence type="ECO:0000313" key="2">
    <source>
        <dbReference type="EMBL" id="QPC64672.1"/>
    </source>
</evidence>
<dbReference type="AlphaFoldDB" id="A0A7S8D9W7"/>
<dbReference type="Proteomes" id="UP000663297">
    <property type="component" value="Chromosome 3"/>
</dbReference>
<feature type="region of interest" description="Disordered" evidence="1">
    <location>
        <begin position="96"/>
        <end position="117"/>
    </location>
</feature>
<dbReference type="EMBL" id="CP064749">
    <property type="protein sequence ID" value="QPC64672.1"/>
    <property type="molecule type" value="Genomic_DNA"/>
</dbReference>
<gene>
    <name evidence="2" type="ORF">HYE67_006903</name>
</gene>